<protein>
    <submittedName>
        <fullName evidence="1">Uncharacterized protein</fullName>
    </submittedName>
</protein>
<keyword evidence="2" id="KW-1185">Reference proteome</keyword>
<organism evidence="1 2">
    <name type="scientific">Escherichia phage vB_EcoS_G29-2</name>
    <dbReference type="NCBI Taxonomy" id="2508189"/>
    <lineage>
        <taxon>Viruses</taxon>
        <taxon>Duplodnaviria</taxon>
        <taxon>Heunggongvirae</taxon>
        <taxon>Uroviricota</taxon>
        <taxon>Caudoviricetes</taxon>
        <taxon>Drexlerviridae</taxon>
        <taxon>Tempevirinae</taxon>
        <taxon>Hanrivervirus</taxon>
        <taxon>Hanrivervirus G292</taxon>
    </lineage>
</organism>
<name>A0A482N7I0_9CAUD</name>
<reference evidence="1 2" key="1">
    <citation type="submission" date="2019-01" db="EMBL/GenBank/DDBJ databases">
        <title>Still something new to discover - new insights into E. coli phage diversity and taxonomy.</title>
        <authorList>
            <person name="Korf I.H.E."/>
            <person name="Adriaennsens E."/>
            <person name="Dreiseikelmann B."/>
            <person name="Kropinski A."/>
            <person name="Nimtz M."/>
            <person name="Meier-Kolthoff J.P."/>
            <person name="Rohde M."/>
            <person name="van Raaij M."/>
            <person name="Wittmann J."/>
        </authorList>
    </citation>
    <scope>NUCLEOTIDE SEQUENCE [LARGE SCALE GENOMIC DNA]</scope>
</reference>
<dbReference type="EMBL" id="MK373798">
    <property type="protein sequence ID" value="QBQ81519.1"/>
    <property type="molecule type" value="Genomic_DNA"/>
</dbReference>
<sequence length="59" mass="6511">MVVYDPRAFKIAQEVSRESVAGGSVNGYQFDWSAAMTLLKVAYGHAPIETAEAYYKHEG</sequence>
<gene>
    <name evidence="1" type="ORF">G292_00065</name>
</gene>
<evidence type="ECO:0000313" key="2">
    <source>
        <dbReference type="Proteomes" id="UP000306344"/>
    </source>
</evidence>
<evidence type="ECO:0000313" key="1">
    <source>
        <dbReference type="EMBL" id="QBQ81519.1"/>
    </source>
</evidence>
<proteinExistence type="predicted"/>
<dbReference type="Proteomes" id="UP000306344">
    <property type="component" value="Segment"/>
</dbReference>
<accession>A0A482N7I0</accession>